<dbReference type="PANTHER" id="PTHR42673:SF4">
    <property type="entry name" value="MALEYLACETOACETATE ISOMERASE"/>
    <property type="match status" value="1"/>
</dbReference>
<evidence type="ECO:0000259" key="1">
    <source>
        <dbReference type="PROSITE" id="PS50404"/>
    </source>
</evidence>
<dbReference type="Proteomes" id="UP001597353">
    <property type="component" value="Unassembled WGS sequence"/>
</dbReference>
<keyword evidence="3" id="KW-1185">Reference proteome</keyword>
<reference evidence="3" key="1">
    <citation type="journal article" date="2019" name="Int. J. Syst. Evol. Microbiol.">
        <title>The Global Catalogue of Microorganisms (GCM) 10K type strain sequencing project: providing services to taxonomists for standard genome sequencing and annotation.</title>
        <authorList>
            <consortium name="The Broad Institute Genomics Platform"/>
            <consortium name="The Broad Institute Genome Sequencing Center for Infectious Disease"/>
            <person name="Wu L."/>
            <person name="Ma J."/>
        </authorList>
    </citation>
    <scope>NUCLEOTIDE SEQUENCE [LARGE SCALE GENOMIC DNA]</scope>
    <source>
        <strain evidence="3">CGMCC 4.7242</strain>
    </source>
</reference>
<name>A0ABW4SAP4_9RHOB</name>
<evidence type="ECO:0000313" key="2">
    <source>
        <dbReference type="EMBL" id="MFD1913879.1"/>
    </source>
</evidence>
<dbReference type="InterPro" id="IPR004045">
    <property type="entry name" value="Glutathione_S-Trfase_N"/>
</dbReference>
<organism evidence="2 3">
    <name type="scientific">Halodurantibacterium flavum</name>
    <dbReference type="NCBI Taxonomy" id="1382802"/>
    <lineage>
        <taxon>Bacteria</taxon>
        <taxon>Pseudomonadati</taxon>
        <taxon>Pseudomonadota</taxon>
        <taxon>Alphaproteobacteria</taxon>
        <taxon>Rhodobacterales</taxon>
        <taxon>Paracoccaceae</taxon>
        <taxon>Halodurantibacterium</taxon>
    </lineage>
</organism>
<proteinExistence type="predicted"/>
<dbReference type="SUPFAM" id="SSF47616">
    <property type="entry name" value="GST C-terminal domain-like"/>
    <property type="match status" value="1"/>
</dbReference>
<dbReference type="InterPro" id="IPR036282">
    <property type="entry name" value="Glutathione-S-Trfase_C_sf"/>
</dbReference>
<accession>A0ABW4SAP4</accession>
<evidence type="ECO:0000313" key="3">
    <source>
        <dbReference type="Proteomes" id="UP001597353"/>
    </source>
</evidence>
<dbReference type="Gene3D" id="3.40.30.10">
    <property type="entry name" value="Glutaredoxin"/>
    <property type="match status" value="1"/>
</dbReference>
<dbReference type="SUPFAM" id="SSF52833">
    <property type="entry name" value="Thioredoxin-like"/>
    <property type="match status" value="1"/>
</dbReference>
<sequence length="297" mass="32460">MDYELAIGDRAYSSWSLRGWLLFDAFGIPCRTRRAQLYTDEFPALLADFAPARTVPALRLPEGPVIADSLAIAEELSSRHPGAGIWPTEPGARAIARTLAAEMHSGFGALRNHCPMNLRIAYTGCPLPDPVLADLRRLETIWDWARAQTRSTGPWLCGAYSAADVFFAPVATRIAGYDLPVGPAAAAYVAAHLAHPSFRRWRAMGLVDGPDQPNYGRDWPTRPWPVPAPLPARAVADGPAENAACPYSGRPVTHFLEMEGRRFGFCNAFCRDKTVADPAVWPTFMALWLGDSGSEAR</sequence>
<dbReference type="EMBL" id="JBHUGH010000013">
    <property type="protein sequence ID" value="MFD1913879.1"/>
    <property type="molecule type" value="Genomic_DNA"/>
</dbReference>
<gene>
    <name evidence="2" type="ORF">ACFSGJ_16820</name>
</gene>
<dbReference type="Pfam" id="PF13409">
    <property type="entry name" value="GST_N_2"/>
    <property type="match status" value="1"/>
</dbReference>
<dbReference type="InterPro" id="IPR036249">
    <property type="entry name" value="Thioredoxin-like_sf"/>
</dbReference>
<dbReference type="RefSeq" id="WP_390264492.1">
    <property type="nucleotide sequence ID" value="NZ_JBHUGH010000013.1"/>
</dbReference>
<dbReference type="CDD" id="cd03194">
    <property type="entry name" value="GST_C_3"/>
    <property type="match status" value="1"/>
</dbReference>
<dbReference type="PROSITE" id="PS50404">
    <property type="entry name" value="GST_NTER"/>
    <property type="match status" value="1"/>
</dbReference>
<dbReference type="PANTHER" id="PTHR42673">
    <property type="entry name" value="MALEYLACETOACETATE ISOMERASE"/>
    <property type="match status" value="1"/>
</dbReference>
<comment type="caution">
    <text evidence="2">The sequence shown here is derived from an EMBL/GenBank/DDBJ whole genome shotgun (WGS) entry which is preliminary data.</text>
</comment>
<feature type="domain" description="GST N-terminal" evidence="1">
    <location>
        <begin position="3"/>
        <end position="84"/>
    </location>
</feature>
<protein>
    <submittedName>
        <fullName evidence="2">Glutathione S-transferase N-terminal domain-containing protein</fullName>
    </submittedName>
</protein>
<dbReference type="Gene3D" id="1.20.1050.10">
    <property type="match status" value="1"/>
</dbReference>